<accession>A0A939J4M6</accession>
<name>A0A939J4M6_9HYPH</name>
<dbReference type="AlphaFoldDB" id="A0A939J4M6"/>
<protein>
    <submittedName>
        <fullName evidence="2">Uncharacterized protein</fullName>
    </submittedName>
</protein>
<reference evidence="2" key="1">
    <citation type="submission" date="2020-12" db="EMBL/GenBank/DDBJ databases">
        <title>Oil enriched cultivation method for isolating marine PHA-producing bacteria.</title>
        <authorList>
            <person name="Zheng W."/>
            <person name="Yu S."/>
            <person name="Huang Y."/>
        </authorList>
    </citation>
    <scope>NUCLEOTIDE SEQUENCE</scope>
    <source>
        <strain evidence="2">SY-2-12</strain>
    </source>
</reference>
<evidence type="ECO:0000313" key="3">
    <source>
        <dbReference type="Proteomes" id="UP000664096"/>
    </source>
</evidence>
<sequence length="173" mass="19719">MRYFRHLALLIALQAPWTAAAAPLEDYFFGFNTCYGRSYPLEHLNKNPDQQVIEMAISHFPAKQNLLGMESPYQPYPDTPRLVLKLDVWMRGKDNPWQENAICGADGDRLLCRIGCDGGAFHLTARPENRLLLTLDRELYFTQCDAGDAVLNRTKADSAFLLYPIPQSHCRDN</sequence>
<feature type="chain" id="PRO_5037175924" evidence="1">
    <location>
        <begin position="22"/>
        <end position="173"/>
    </location>
</feature>
<evidence type="ECO:0000313" key="2">
    <source>
        <dbReference type="EMBL" id="MBN9671340.1"/>
    </source>
</evidence>
<proteinExistence type="predicted"/>
<dbReference type="RefSeq" id="WP_207141178.1">
    <property type="nucleotide sequence ID" value="NZ_JAEKJZ010000002.1"/>
</dbReference>
<gene>
    <name evidence="2" type="ORF">JF539_13415</name>
</gene>
<organism evidence="2 3">
    <name type="scientific">Roseibium aggregatum</name>
    <dbReference type="NCBI Taxonomy" id="187304"/>
    <lineage>
        <taxon>Bacteria</taxon>
        <taxon>Pseudomonadati</taxon>
        <taxon>Pseudomonadota</taxon>
        <taxon>Alphaproteobacteria</taxon>
        <taxon>Hyphomicrobiales</taxon>
        <taxon>Stappiaceae</taxon>
        <taxon>Roseibium</taxon>
    </lineage>
</organism>
<dbReference type="Proteomes" id="UP000664096">
    <property type="component" value="Unassembled WGS sequence"/>
</dbReference>
<dbReference type="EMBL" id="JAEKJZ010000002">
    <property type="protein sequence ID" value="MBN9671340.1"/>
    <property type="molecule type" value="Genomic_DNA"/>
</dbReference>
<comment type="caution">
    <text evidence="2">The sequence shown here is derived from an EMBL/GenBank/DDBJ whole genome shotgun (WGS) entry which is preliminary data.</text>
</comment>
<evidence type="ECO:0000256" key="1">
    <source>
        <dbReference type="SAM" id="SignalP"/>
    </source>
</evidence>
<feature type="signal peptide" evidence="1">
    <location>
        <begin position="1"/>
        <end position="21"/>
    </location>
</feature>
<keyword evidence="1" id="KW-0732">Signal</keyword>